<dbReference type="InterPro" id="IPR006015">
    <property type="entry name" value="Universal_stress_UspA"/>
</dbReference>
<feature type="compositionally biased region" description="Acidic residues" evidence="1">
    <location>
        <begin position="1"/>
        <end position="11"/>
    </location>
</feature>
<dbReference type="Gene3D" id="3.40.50.620">
    <property type="entry name" value="HUPs"/>
    <property type="match status" value="1"/>
</dbReference>
<feature type="compositionally biased region" description="Low complexity" evidence="1">
    <location>
        <begin position="162"/>
        <end position="175"/>
    </location>
</feature>
<dbReference type="Pfam" id="PF00582">
    <property type="entry name" value="Usp"/>
    <property type="match status" value="1"/>
</dbReference>
<dbReference type="OrthoDB" id="992776at2759"/>
<accession>A0A6A5TXA2</accession>
<evidence type="ECO:0000313" key="3">
    <source>
        <dbReference type="EMBL" id="KAF1957058.1"/>
    </source>
</evidence>
<feature type="compositionally biased region" description="Polar residues" evidence="1">
    <location>
        <begin position="177"/>
        <end position="187"/>
    </location>
</feature>
<proteinExistence type="predicted"/>
<dbReference type="AlphaFoldDB" id="A0A6A5TXA2"/>
<evidence type="ECO:0000259" key="2">
    <source>
        <dbReference type="Pfam" id="PF00582"/>
    </source>
</evidence>
<gene>
    <name evidence="3" type="ORF">CC80DRAFT_53947</name>
</gene>
<protein>
    <recommendedName>
        <fullName evidence="2">UspA domain-containing protein</fullName>
    </recommendedName>
</protein>
<feature type="region of interest" description="Disordered" evidence="1">
    <location>
        <begin position="1"/>
        <end position="187"/>
    </location>
</feature>
<evidence type="ECO:0000313" key="4">
    <source>
        <dbReference type="Proteomes" id="UP000800035"/>
    </source>
</evidence>
<feature type="domain" description="UspA" evidence="2">
    <location>
        <begin position="418"/>
        <end position="600"/>
    </location>
</feature>
<reference evidence="3" key="1">
    <citation type="journal article" date="2020" name="Stud. Mycol.">
        <title>101 Dothideomycetes genomes: a test case for predicting lifestyles and emergence of pathogens.</title>
        <authorList>
            <person name="Haridas S."/>
            <person name="Albert R."/>
            <person name="Binder M."/>
            <person name="Bloem J."/>
            <person name="Labutti K."/>
            <person name="Salamov A."/>
            <person name="Andreopoulos B."/>
            <person name="Baker S."/>
            <person name="Barry K."/>
            <person name="Bills G."/>
            <person name="Bluhm B."/>
            <person name="Cannon C."/>
            <person name="Castanera R."/>
            <person name="Culley D."/>
            <person name="Daum C."/>
            <person name="Ezra D."/>
            <person name="Gonzalez J."/>
            <person name="Henrissat B."/>
            <person name="Kuo A."/>
            <person name="Liang C."/>
            <person name="Lipzen A."/>
            <person name="Lutzoni F."/>
            <person name="Magnuson J."/>
            <person name="Mondo S."/>
            <person name="Nolan M."/>
            <person name="Ohm R."/>
            <person name="Pangilinan J."/>
            <person name="Park H.-J."/>
            <person name="Ramirez L."/>
            <person name="Alfaro M."/>
            <person name="Sun H."/>
            <person name="Tritt A."/>
            <person name="Yoshinaga Y."/>
            <person name="Zwiers L.-H."/>
            <person name="Turgeon B."/>
            <person name="Goodwin S."/>
            <person name="Spatafora J."/>
            <person name="Crous P."/>
            <person name="Grigoriev I."/>
        </authorList>
    </citation>
    <scope>NUCLEOTIDE SEQUENCE</scope>
    <source>
        <strain evidence="3">CBS 675.92</strain>
    </source>
</reference>
<dbReference type="InterPro" id="IPR006016">
    <property type="entry name" value="UspA"/>
</dbReference>
<dbReference type="PRINTS" id="PR01438">
    <property type="entry name" value="UNVRSLSTRESS"/>
</dbReference>
<dbReference type="Proteomes" id="UP000800035">
    <property type="component" value="Unassembled WGS sequence"/>
</dbReference>
<feature type="compositionally biased region" description="Polar residues" evidence="1">
    <location>
        <begin position="38"/>
        <end position="49"/>
    </location>
</feature>
<dbReference type="CDD" id="cd23659">
    <property type="entry name" value="USP_At3g01520-like"/>
    <property type="match status" value="1"/>
</dbReference>
<sequence>MSLESALDEEMREVMALLEGKKTPARPARNESPHVGSRAQSPASATSPVRSMLDIGGPPGPRSMLDIAPGRSSSRGPVPLSPPPSARSLNPESAYKFEMLPTIEAHSMPKRVTQGGKKGNSNKPRAMSSVYGDTSEMLGSPRDTARHNPLGGFLGKGKAKTGSPGPGRSQSPGGRMLNSNSMNLMPTPNKYVTGSGKVIDMNAAYRRLSDAALLRSGGGLAALPTRKGSDPTKGETLAPGGGVRLATDDYLDDEAAVESSENESEDEYGDSWEAGSKKRGRQRTRSDGNERAPRSLLAAAEEERKDVSEVYKVRSLLEPSLTVTGPDGATLAGEKMTNKKHGVHPHTSFDQGGLSSAYNSDTEGDLSDLKSAQQLSMSISPIQSSPEAHRCVRQVIRGNYGKFQDDAEKGLRRQRVYLVATDISEEAAYALEWTIGTVLRDGDTLLAVYAVDEETGIGGTDVASGGATAQQESDSLKKIISNREVAGEGHGPSHLANSVAAADADVEAMGTAEKARYQACVEVSDRCLKLLRKTRLQVRVVVEVFHCKSPKHMITEVIDFLEPTLVILGSRGRNALKGVLLGSFSNYLVTKSSVPVMVARKRLRKHSKYKRKNLRLSNVISSPNGRLANAKID</sequence>
<feature type="compositionally biased region" description="Acidic residues" evidence="1">
    <location>
        <begin position="249"/>
        <end position="270"/>
    </location>
</feature>
<dbReference type="PANTHER" id="PTHR46100:SF4">
    <property type="entry name" value="USPA DOMAIN-CONTAINING PROTEIN"/>
    <property type="match status" value="1"/>
</dbReference>
<name>A0A6A5TXA2_9PLEO</name>
<dbReference type="SUPFAM" id="SSF52402">
    <property type="entry name" value="Adenine nucleotide alpha hydrolases-like"/>
    <property type="match status" value="1"/>
</dbReference>
<organism evidence="3 4">
    <name type="scientific">Byssothecium circinans</name>
    <dbReference type="NCBI Taxonomy" id="147558"/>
    <lineage>
        <taxon>Eukaryota</taxon>
        <taxon>Fungi</taxon>
        <taxon>Dikarya</taxon>
        <taxon>Ascomycota</taxon>
        <taxon>Pezizomycotina</taxon>
        <taxon>Dothideomycetes</taxon>
        <taxon>Pleosporomycetidae</taxon>
        <taxon>Pleosporales</taxon>
        <taxon>Massarineae</taxon>
        <taxon>Massarinaceae</taxon>
        <taxon>Byssothecium</taxon>
    </lineage>
</organism>
<feature type="compositionally biased region" description="Basic and acidic residues" evidence="1">
    <location>
        <begin position="284"/>
        <end position="293"/>
    </location>
</feature>
<dbReference type="InterPro" id="IPR014729">
    <property type="entry name" value="Rossmann-like_a/b/a_fold"/>
</dbReference>
<feature type="region of interest" description="Disordered" evidence="1">
    <location>
        <begin position="221"/>
        <end position="304"/>
    </location>
</feature>
<evidence type="ECO:0000256" key="1">
    <source>
        <dbReference type="SAM" id="MobiDB-lite"/>
    </source>
</evidence>
<keyword evidence="4" id="KW-1185">Reference proteome</keyword>
<dbReference type="EMBL" id="ML976990">
    <property type="protein sequence ID" value="KAF1957058.1"/>
    <property type="molecule type" value="Genomic_DNA"/>
</dbReference>
<dbReference type="PANTHER" id="PTHR46100">
    <property type="entry name" value="IMP2'P"/>
    <property type="match status" value="1"/>
</dbReference>